<organism evidence="1 2">
    <name type="scientific">Dreissena polymorpha</name>
    <name type="common">Zebra mussel</name>
    <name type="synonym">Mytilus polymorpha</name>
    <dbReference type="NCBI Taxonomy" id="45954"/>
    <lineage>
        <taxon>Eukaryota</taxon>
        <taxon>Metazoa</taxon>
        <taxon>Spiralia</taxon>
        <taxon>Lophotrochozoa</taxon>
        <taxon>Mollusca</taxon>
        <taxon>Bivalvia</taxon>
        <taxon>Autobranchia</taxon>
        <taxon>Heteroconchia</taxon>
        <taxon>Euheterodonta</taxon>
        <taxon>Imparidentia</taxon>
        <taxon>Neoheterodontei</taxon>
        <taxon>Myida</taxon>
        <taxon>Dreissenoidea</taxon>
        <taxon>Dreissenidae</taxon>
        <taxon>Dreissena</taxon>
    </lineage>
</organism>
<keyword evidence="2" id="KW-1185">Reference proteome</keyword>
<dbReference type="AlphaFoldDB" id="A0A9D4C8S7"/>
<accession>A0A9D4C8S7</accession>
<evidence type="ECO:0000313" key="2">
    <source>
        <dbReference type="Proteomes" id="UP000828390"/>
    </source>
</evidence>
<dbReference type="EMBL" id="JAIWYP010000013">
    <property type="protein sequence ID" value="KAH3719199.1"/>
    <property type="molecule type" value="Genomic_DNA"/>
</dbReference>
<comment type="caution">
    <text evidence="1">The sequence shown here is derived from an EMBL/GenBank/DDBJ whole genome shotgun (WGS) entry which is preliminary data.</text>
</comment>
<dbReference type="Proteomes" id="UP000828390">
    <property type="component" value="Unassembled WGS sequence"/>
</dbReference>
<reference evidence="1" key="1">
    <citation type="journal article" date="2019" name="bioRxiv">
        <title>The Genome of the Zebra Mussel, Dreissena polymorpha: A Resource for Invasive Species Research.</title>
        <authorList>
            <person name="McCartney M.A."/>
            <person name="Auch B."/>
            <person name="Kono T."/>
            <person name="Mallez S."/>
            <person name="Zhang Y."/>
            <person name="Obille A."/>
            <person name="Becker A."/>
            <person name="Abrahante J.E."/>
            <person name="Garbe J."/>
            <person name="Badalamenti J.P."/>
            <person name="Herman A."/>
            <person name="Mangelson H."/>
            <person name="Liachko I."/>
            <person name="Sullivan S."/>
            <person name="Sone E.D."/>
            <person name="Koren S."/>
            <person name="Silverstein K.A.T."/>
            <person name="Beckman K.B."/>
            <person name="Gohl D.M."/>
        </authorList>
    </citation>
    <scope>NUCLEOTIDE SEQUENCE</scope>
    <source>
        <strain evidence="1">Duluth1</strain>
        <tissue evidence="1">Whole animal</tissue>
    </source>
</reference>
<evidence type="ECO:0000313" key="1">
    <source>
        <dbReference type="EMBL" id="KAH3719199.1"/>
    </source>
</evidence>
<reference evidence="1" key="2">
    <citation type="submission" date="2020-11" db="EMBL/GenBank/DDBJ databases">
        <authorList>
            <person name="McCartney M.A."/>
            <person name="Auch B."/>
            <person name="Kono T."/>
            <person name="Mallez S."/>
            <person name="Becker A."/>
            <person name="Gohl D.M."/>
            <person name="Silverstein K.A.T."/>
            <person name="Koren S."/>
            <person name="Bechman K.B."/>
            <person name="Herman A."/>
            <person name="Abrahante J.E."/>
            <person name="Garbe J."/>
        </authorList>
    </citation>
    <scope>NUCLEOTIDE SEQUENCE</scope>
    <source>
        <strain evidence="1">Duluth1</strain>
        <tissue evidence="1">Whole animal</tissue>
    </source>
</reference>
<sequence length="101" mass="11354">MFEGILQAVAKDFMGAKKIWFLNIDPLRGYVALLDVIVILIQCWNRILKAFANSLDPDEKPQNVASHQDPNSFRGFTTTTAITLTYGNTSTHINRPCTKRA</sequence>
<name>A0A9D4C8S7_DREPO</name>
<proteinExistence type="predicted"/>
<protein>
    <submittedName>
        <fullName evidence="1">Uncharacterized protein</fullName>
    </submittedName>
</protein>
<gene>
    <name evidence="1" type="ORF">DPMN_062031</name>
</gene>